<keyword evidence="4" id="KW-1185">Reference proteome</keyword>
<evidence type="ECO:0000256" key="1">
    <source>
        <dbReference type="SAM" id="MobiDB-lite"/>
    </source>
</evidence>
<reference evidence="3 4" key="1">
    <citation type="submission" date="2024-01" db="EMBL/GenBank/DDBJ databases">
        <title>The genomes of 5 underutilized Papilionoideae crops provide insights into root nodulation and disease resistanc.</title>
        <authorList>
            <person name="Yuan L."/>
        </authorList>
    </citation>
    <scope>NUCLEOTIDE SEQUENCE [LARGE SCALE GENOMIC DNA]</scope>
    <source>
        <strain evidence="3">ZHUSHIDOU_FW_LH</strain>
        <tissue evidence="3">Leaf</tissue>
    </source>
</reference>
<keyword evidence="2" id="KW-0812">Transmembrane</keyword>
<evidence type="ECO:0000313" key="4">
    <source>
        <dbReference type="Proteomes" id="UP001372338"/>
    </source>
</evidence>
<proteinExistence type="predicted"/>
<evidence type="ECO:0008006" key="5">
    <source>
        <dbReference type="Google" id="ProtNLM"/>
    </source>
</evidence>
<accession>A0AAN9HVY0</accession>
<feature type="region of interest" description="Disordered" evidence="1">
    <location>
        <begin position="1"/>
        <end position="20"/>
    </location>
</feature>
<comment type="caution">
    <text evidence="3">The sequence shown here is derived from an EMBL/GenBank/DDBJ whole genome shotgun (WGS) entry which is preliminary data.</text>
</comment>
<organism evidence="3 4">
    <name type="scientific">Crotalaria pallida</name>
    <name type="common">Smooth rattlebox</name>
    <name type="synonym">Crotalaria striata</name>
    <dbReference type="NCBI Taxonomy" id="3830"/>
    <lineage>
        <taxon>Eukaryota</taxon>
        <taxon>Viridiplantae</taxon>
        <taxon>Streptophyta</taxon>
        <taxon>Embryophyta</taxon>
        <taxon>Tracheophyta</taxon>
        <taxon>Spermatophyta</taxon>
        <taxon>Magnoliopsida</taxon>
        <taxon>eudicotyledons</taxon>
        <taxon>Gunneridae</taxon>
        <taxon>Pentapetalae</taxon>
        <taxon>rosids</taxon>
        <taxon>fabids</taxon>
        <taxon>Fabales</taxon>
        <taxon>Fabaceae</taxon>
        <taxon>Papilionoideae</taxon>
        <taxon>50 kb inversion clade</taxon>
        <taxon>genistoids sensu lato</taxon>
        <taxon>core genistoids</taxon>
        <taxon>Crotalarieae</taxon>
        <taxon>Crotalaria</taxon>
    </lineage>
</organism>
<dbReference type="AlphaFoldDB" id="A0AAN9HVY0"/>
<dbReference type="EMBL" id="JAYWIO010000007">
    <property type="protein sequence ID" value="KAK7252638.1"/>
    <property type="molecule type" value="Genomic_DNA"/>
</dbReference>
<sequence>MWAAAKGETIGDGSRPQSSESRIVTGDLFGFAFGTPQRAFGWKLALYCFPFYSDRPDRRRFLSPFTFSFPFFFSLLHSLSLSLSLSLISLFLSNSLDSVILRRRFAAHFTGDCELLRLPIIFSEAHSVASLKRAA</sequence>
<evidence type="ECO:0000313" key="3">
    <source>
        <dbReference type="EMBL" id="KAK7252638.1"/>
    </source>
</evidence>
<keyword evidence="2" id="KW-1133">Transmembrane helix</keyword>
<evidence type="ECO:0000256" key="2">
    <source>
        <dbReference type="SAM" id="Phobius"/>
    </source>
</evidence>
<keyword evidence="2" id="KW-0472">Membrane</keyword>
<name>A0AAN9HVY0_CROPI</name>
<feature type="transmembrane region" description="Helical" evidence="2">
    <location>
        <begin position="71"/>
        <end position="93"/>
    </location>
</feature>
<protein>
    <recommendedName>
        <fullName evidence="5">Transmembrane protein</fullName>
    </recommendedName>
</protein>
<dbReference type="Proteomes" id="UP001372338">
    <property type="component" value="Unassembled WGS sequence"/>
</dbReference>
<gene>
    <name evidence="3" type="ORF">RIF29_36727</name>
</gene>